<accession>A0A9W4U8K2</accession>
<keyword evidence="2" id="KW-1185">Reference proteome</keyword>
<dbReference type="Proteomes" id="UP001152607">
    <property type="component" value="Unassembled WGS sequence"/>
</dbReference>
<proteinExistence type="predicted"/>
<sequence length="94" mass="11226">MNINNRLRALITERETSASPQARHPSPFQIFSYYIAESSPENALLNSYDHHVCCSLRRESFANRRISWTYSNRRYKRAYRTQFTQPLELSILRK</sequence>
<organism evidence="1 2">
    <name type="scientific">Periconia digitata</name>
    <dbReference type="NCBI Taxonomy" id="1303443"/>
    <lineage>
        <taxon>Eukaryota</taxon>
        <taxon>Fungi</taxon>
        <taxon>Dikarya</taxon>
        <taxon>Ascomycota</taxon>
        <taxon>Pezizomycotina</taxon>
        <taxon>Dothideomycetes</taxon>
        <taxon>Pleosporomycetidae</taxon>
        <taxon>Pleosporales</taxon>
        <taxon>Massarineae</taxon>
        <taxon>Periconiaceae</taxon>
        <taxon>Periconia</taxon>
    </lineage>
</organism>
<protein>
    <submittedName>
        <fullName evidence="1">Uncharacterized protein</fullName>
    </submittedName>
</protein>
<reference evidence="1" key="1">
    <citation type="submission" date="2023-01" db="EMBL/GenBank/DDBJ databases">
        <authorList>
            <person name="Van Ghelder C."/>
            <person name="Rancurel C."/>
        </authorList>
    </citation>
    <scope>NUCLEOTIDE SEQUENCE</scope>
    <source>
        <strain evidence="1">CNCM I-4278</strain>
    </source>
</reference>
<comment type="caution">
    <text evidence="1">The sequence shown here is derived from an EMBL/GenBank/DDBJ whole genome shotgun (WGS) entry which is preliminary data.</text>
</comment>
<dbReference type="EMBL" id="CAOQHR010000002">
    <property type="protein sequence ID" value="CAI6316560.1"/>
    <property type="molecule type" value="Genomic_DNA"/>
</dbReference>
<name>A0A9W4U8K2_9PLEO</name>
<gene>
    <name evidence="1" type="ORF">PDIGIT_LOCUS3428</name>
</gene>
<evidence type="ECO:0000313" key="2">
    <source>
        <dbReference type="Proteomes" id="UP001152607"/>
    </source>
</evidence>
<dbReference type="AlphaFoldDB" id="A0A9W4U8K2"/>
<evidence type="ECO:0000313" key="1">
    <source>
        <dbReference type="EMBL" id="CAI6316560.1"/>
    </source>
</evidence>